<keyword evidence="1" id="KW-1133">Transmembrane helix</keyword>
<organism evidence="2">
    <name type="scientific">Arundo donax</name>
    <name type="common">Giant reed</name>
    <name type="synonym">Donax arundinaceus</name>
    <dbReference type="NCBI Taxonomy" id="35708"/>
    <lineage>
        <taxon>Eukaryota</taxon>
        <taxon>Viridiplantae</taxon>
        <taxon>Streptophyta</taxon>
        <taxon>Embryophyta</taxon>
        <taxon>Tracheophyta</taxon>
        <taxon>Spermatophyta</taxon>
        <taxon>Magnoliopsida</taxon>
        <taxon>Liliopsida</taxon>
        <taxon>Poales</taxon>
        <taxon>Poaceae</taxon>
        <taxon>PACMAD clade</taxon>
        <taxon>Arundinoideae</taxon>
        <taxon>Arundineae</taxon>
        <taxon>Arundo</taxon>
    </lineage>
</organism>
<dbReference type="EMBL" id="GBRH01257620">
    <property type="protein sequence ID" value="JAD40275.1"/>
    <property type="molecule type" value="Transcribed_RNA"/>
</dbReference>
<reference evidence="2" key="2">
    <citation type="journal article" date="2015" name="Data Brief">
        <title>Shoot transcriptome of the giant reed, Arundo donax.</title>
        <authorList>
            <person name="Barrero R.A."/>
            <person name="Guerrero F.D."/>
            <person name="Moolhuijzen P."/>
            <person name="Goolsby J.A."/>
            <person name="Tidwell J."/>
            <person name="Bellgard S.E."/>
            <person name="Bellgard M.I."/>
        </authorList>
    </citation>
    <scope>NUCLEOTIDE SEQUENCE</scope>
    <source>
        <tissue evidence="2">Shoot tissue taken approximately 20 cm above the soil surface</tissue>
    </source>
</reference>
<proteinExistence type="predicted"/>
<name>A0A0A8ZU23_ARUDO</name>
<keyword evidence="1" id="KW-0812">Transmembrane</keyword>
<feature type="transmembrane region" description="Helical" evidence="1">
    <location>
        <begin position="6"/>
        <end position="29"/>
    </location>
</feature>
<reference evidence="2" key="1">
    <citation type="submission" date="2014-09" db="EMBL/GenBank/DDBJ databases">
        <authorList>
            <person name="Magalhaes I.L.F."/>
            <person name="Oliveira U."/>
            <person name="Santos F.R."/>
            <person name="Vidigal T.H.D.A."/>
            <person name="Brescovit A.D."/>
            <person name="Santos A.J."/>
        </authorList>
    </citation>
    <scope>NUCLEOTIDE SEQUENCE</scope>
    <source>
        <tissue evidence="2">Shoot tissue taken approximately 20 cm above the soil surface</tissue>
    </source>
</reference>
<dbReference type="AlphaFoldDB" id="A0A0A8ZU23"/>
<sequence>MSTVPMVNMLLYFLFWTRNYVVFQCMFVMQNNYLCS</sequence>
<evidence type="ECO:0000256" key="1">
    <source>
        <dbReference type="SAM" id="Phobius"/>
    </source>
</evidence>
<protein>
    <submittedName>
        <fullName evidence="2">Uncharacterized protein</fullName>
    </submittedName>
</protein>
<evidence type="ECO:0000313" key="2">
    <source>
        <dbReference type="EMBL" id="JAD40275.1"/>
    </source>
</evidence>
<accession>A0A0A8ZU23</accession>
<keyword evidence="1" id="KW-0472">Membrane</keyword>